<dbReference type="GO" id="GO:0005524">
    <property type="term" value="F:ATP binding"/>
    <property type="evidence" value="ECO:0007669"/>
    <property type="project" value="InterPro"/>
</dbReference>
<dbReference type="GO" id="GO:0006139">
    <property type="term" value="P:nucleobase-containing compound metabolic process"/>
    <property type="evidence" value="ECO:0007669"/>
    <property type="project" value="InterPro"/>
</dbReference>
<feature type="region of interest" description="Disordered" evidence="4">
    <location>
        <begin position="1"/>
        <end position="21"/>
    </location>
</feature>
<evidence type="ECO:0000256" key="2">
    <source>
        <dbReference type="ARBA" id="ARBA00022741"/>
    </source>
</evidence>
<evidence type="ECO:0000256" key="3">
    <source>
        <dbReference type="ARBA" id="ARBA00022777"/>
    </source>
</evidence>
<keyword evidence="5" id="KW-1185">Reference proteome</keyword>
<reference evidence="6" key="1">
    <citation type="submission" date="2022-11" db="UniProtKB">
        <authorList>
            <consortium name="WormBaseParasite"/>
        </authorList>
    </citation>
    <scope>IDENTIFICATION</scope>
</reference>
<dbReference type="WBParaSite" id="ACRNAN_scaffold2858.g26220.t1">
    <property type="protein sequence ID" value="ACRNAN_scaffold2858.g26220.t1"/>
    <property type="gene ID" value="ACRNAN_scaffold2858.g26220"/>
</dbReference>
<dbReference type="AlphaFoldDB" id="A0A914DIR2"/>
<feature type="compositionally biased region" description="Basic and acidic residues" evidence="4">
    <location>
        <begin position="10"/>
        <end position="19"/>
    </location>
</feature>
<dbReference type="Gene3D" id="3.40.50.300">
    <property type="entry name" value="P-loop containing nucleotide triphosphate hydrolases"/>
    <property type="match status" value="1"/>
</dbReference>
<accession>A0A914DIR2</accession>
<sequence>MGCAPSSRTSVDKSRRESTDSELDALVRQVLATPPPVQIEIGSGISPAPDFMHTVIFIFGGPGSQKGVLMQELAQEFDFVSIAVEDIVFAYLPSKVANTVKNTVEMQELLRRDPAVLTLEWILNMISAKLSTSTSQRFLIDIVPELSSMLRADSFRSRGEHEKRLEHFERRHPVFFAMELFISDEKLLIDHKQNGSSNEDESKAIDTKDLSPELSAFIKGIDEADKGRLEKRLEAYHSCTLPFIRYFQKTKRVIRFDLKVPNNPDVMVAAKKTFMDFGLARNNDTVRVILFVTSERQAGDIDLAYYRLRKVRLSDVCHDRDETLSQQIRTIRKFIYTTAQQNANENFFVILNCLNNTDYPPIKRINFLEYRTTYLDFFIRNREKRNPTVRCKMPFRAITSPAGEVCLFPETMPSKLCKKIGYIFNEKISLSEGDSRSVSRMSNHADFVKFPS</sequence>
<evidence type="ECO:0000313" key="6">
    <source>
        <dbReference type="WBParaSite" id="ACRNAN_scaffold2858.g26220.t1"/>
    </source>
</evidence>
<dbReference type="PANTHER" id="PTHR23359">
    <property type="entry name" value="NUCLEOTIDE KINASE"/>
    <property type="match status" value="1"/>
</dbReference>
<organism evidence="5 6">
    <name type="scientific">Acrobeloides nanus</name>
    <dbReference type="NCBI Taxonomy" id="290746"/>
    <lineage>
        <taxon>Eukaryota</taxon>
        <taxon>Metazoa</taxon>
        <taxon>Ecdysozoa</taxon>
        <taxon>Nematoda</taxon>
        <taxon>Chromadorea</taxon>
        <taxon>Rhabditida</taxon>
        <taxon>Tylenchina</taxon>
        <taxon>Cephalobomorpha</taxon>
        <taxon>Cephaloboidea</taxon>
        <taxon>Cephalobidae</taxon>
        <taxon>Acrobeloides</taxon>
    </lineage>
</organism>
<evidence type="ECO:0000256" key="1">
    <source>
        <dbReference type="ARBA" id="ARBA00022679"/>
    </source>
</evidence>
<dbReference type="GO" id="GO:0019205">
    <property type="term" value="F:nucleobase-containing compound kinase activity"/>
    <property type="evidence" value="ECO:0007669"/>
    <property type="project" value="InterPro"/>
</dbReference>
<dbReference type="Pfam" id="PF00406">
    <property type="entry name" value="ADK"/>
    <property type="match status" value="1"/>
</dbReference>
<proteinExistence type="predicted"/>
<dbReference type="Proteomes" id="UP000887540">
    <property type="component" value="Unplaced"/>
</dbReference>
<protein>
    <submittedName>
        <fullName evidence="6">Adenylate kinase</fullName>
    </submittedName>
</protein>
<dbReference type="InterPro" id="IPR000850">
    <property type="entry name" value="Adenylat/UMP-CMP_kin"/>
</dbReference>
<dbReference type="SUPFAM" id="SSF52540">
    <property type="entry name" value="P-loop containing nucleoside triphosphate hydrolases"/>
    <property type="match status" value="1"/>
</dbReference>
<name>A0A914DIR2_9BILA</name>
<keyword evidence="3" id="KW-0418">Kinase</keyword>
<evidence type="ECO:0000313" key="5">
    <source>
        <dbReference type="Proteomes" id="UP000887540"/>
    </source>
</evidence>
<keyword evidence="2" id="KW-0547">Nucleotide-binding</keyword>
<evidence type="ECO:0000256" key="4">
    <source>
        <dbReference type="SAM" id="MobiDB-lite"/>
    </source>
</evidence>
<dbReference type="InterPro" id="IPR027417">
    <property type="entry name" value="P-loop_NTPase"/>
</dbReference>
<keyword evidence="1" id="KW-0808">Transferase</keyword>